<dbReference type="EMBL" id="NPEX01000074">
    <property type="protein sequence ID" value="RAI43715.1"/>
    <property type="molecule type" value="Genomic_DNA"/>
</dbReference>
<dbReference type="InterPro" id="IPR050204">
    <property type="entry name" value="AraC_XylS_family_regulators"/>
</dbReference>
<evidence type="ECO:0000256" key="2">
    <source>
        <dbReference type="ARBA" id="ARBA00023125"/>
    </source>
</evidence>
<evidence type="ECO:0000256" key="3">
    <source>
        <dbReference type="ARBA" id="ARBA00023163"/>
    </source>
</evidence>
<keyword evidence="6" id="KW-1185">Reference proteome</keyword>
<evidence type="ECO:0000313" key="6">
    <source>
        <dbReference type="Proteomes" id="UP000249130"/>
    </source>
</evidence>
<dbReference type="SUPFAM" id="SSF46689">
    <property type="entry name" value="Homeodomain-like"/>
    <property type="match status" value="2"/>
</dbReference>
<dbReference type="PANTHER" id="PTHR46796:SF6">
    <property type="entry name" value="ARAC SUBFAMILY"/>
    <property type="match status" value="1"/>
</dbReference>
<keyword evidence="1" id="KW-0805">Transcription regulation</keyword>
<evidence type="ECO:0000259" key="4">
    <source>
        <dbReference type="PROSITE" id="PS01124"/>
    </source>
</evidence>
<sequence>MREATAELCDVTELTAADAFQFRSTVRPVGTSLLLDSVSTGVSYVRTPTHIARGDIDHYLVSLCREGEMQFASGRRHVTVRAGDICLVDMAQPNQTWLTEADGAHSRMLTLVLPRALLAPRLANPDSTTAALMRRGDDRARLLASQITAWWDRALPVGSDVSATIEAMADIVAGAVGSAAAAAEVAGRADRHLLLAMIKRHIQARLETDDVTAEAICREFRISRASLYRLFEAEGGLTHYVQERRLDRALRLLVTPETQYGRLIDLALDLRFSSDSTFVRAFRRRFGMTPGEIREIARAWLRDAGPEARPADVLRDVGRA</sequence>
<evidence type="ECO:0000256" key="1">
    <source>
        <dbReference type="ARBA" id="ARBA00023015"/>
    </source>
</evidence>
<organism evidence="5 6">
    <name type="scientific">Rhodoplanes roseus</name>
    <dbReference type="NCBI Taxonomy" id="29409"/>
    <lineage>
        <taxon>Bacteria</taxon>
        <taxon>Pseudomonadati</taxon>
        <taxon>Pseudomonadota</taxon>
        <taxon>Alphaproteobacteria</taxon>
        <taxon>Hyphomicrobiales</taxon>
        <taxon>Nitrobacteraceae</taxon>
        <taxon>Rhodoplanes</taxon>
    </lineage>
</organism>
<name>A0A327L180_9BRAD</name>
<gene>
    <name evidence="5" type="ORF">CH341_12830</name>
</gene>
<dbReference type="InterPro" id="IPR009057">
    <property type="entry name" value="Homeodomain-like_sf"/>
</dbReference>
<dbReference type="PRINTS" id="PR00032">
    <property type="entry name" value="HTHARAC"/>
</dbReference>
<protein>
    <recommendedName>
        <fullName evidence="4">HTH araC/xylS-type domain-containing protein</fullName>
    </recommendedName>
</protein>
<dbReference type="SMART" id="SM00342">
    <property type="entry name" value="HTH_ARAC"/>
    <property type="match status" value="1"/>
</dbReference>
<dbReference type="PANTHER" id="PTHR46796">
    <property type="entry name" value="HTH-TYPE TRANSCRIPTIONAL ACTIVATOR RHAS-RELATED"/>
    <property type="match status" value="1"/>
</dbReference>
<dbReference type="Pfam" id="PF14525">
    <property type="entry name" value="AraC_binding_2"/>
    <property type="match status" value="1"/>
</dbReference>
<feature type="domain" description="HTH araC/xylS-type" evidence="4">
    <location>
        <begin position="192"/>
        <end position="296"/>
    </location>
</feature>
<accession>A0A327L180</accession>
<reference evidence="5 6" key="1">
    <citation type="submission" date="2017-07" db="EMBL/GenBank/DDBJ databases">
        <title>Draft Genome Sequences of Select Purple Nonsulfur Bacteria.</title>
        <authorList>
            <person name="Lasarre B."/>
            <person name="Mckinlay J.B."/>
        </authorList>
    </citation>
    <scope>NUCLEOTIDE SEQUENCE [LARGE SCALE GENOMIC DNA]</scope>
    <source>
        <strain evidence="5 6">DSM 5909</strain>
    </source>
</reference>
<dbReference type="PROSITE" id="PS01124">
    <property type="entry name" value="HTH_ARAC_FAMILY_2"/>
    <property type="match status" value="1"/>
</dbReference>
<keyword evidence="2" id="KW-0238">DNA-binding</keyword>
<dbReference type="GO" id="GO:0003700">
    <property type="term" value="F:DNA-binding transcription factor activity"/>
    <property type="evidence" value="ECO:0007669"/>
    <property type="project" value="InterPro"/>
</dbReference>
<dbReference type="InterPro" id="IPR035418">
    <property type="entry name" value="AraC-bd_2"/>
</dbReference>
<dbReference type="AlphaFoldDB" id="A0A327L180"/>
<dbReference type="InterPro" id="IPR018060">
    <property type="entry name" value="HTH_AraC"/>
</dbReference>
<dbReference type="GO" id="GO:0043565">
    <property type="term" value="F:sequence-specific DNA binding"/>
    <property type="evidence" value="ECO:0007669"/>
    <property type="project" value="InterPro"/>
</dbReference>
<dbReference type="InterPro" id="IPR020449">
    <property type="entry name" value="Tscrpt_reg_AraC-type_HTH"/>
</dbReference>
<dbReference type="PROSITE" id="PS00041">
    <property type="entry name" value="HTH_ARAC_FAMILY_1"/>
    <property type="match status" value="1"/>
</dbReference>
<comment type="caution">
    <text evidence="5">The sequence shown here is derived from an EMBL/GenBank/DDBJ whole genome shotgun (WGS) entry which is preliminary data.</text>
</comment>
<evidence type="ECO:0000313" key="5">
    <source>
        <dbReference type="EMBL" id="RAI43715.1"/>
    </source>
</evidence>
<dbReference type="Proteomes" id="UP000249130">
    <property type="component" value="Unassembled WGS sequence"/>
</dbReference>
<dbReference type="InterPro" id="IPR018062">
    <property type="entry name" value="HTH_AraC-typ_CS"/>
</dbReference>
<proteinExistence type="predicted"/>
<dbReference type="Pfam" id="PF12833">
    <property type="entry name" value="HTH_18"/>
    <property type="match status" value="1"/>
</dbReference>
<dbReference type="Gene3D" id="1.10.10.60">
    <property type="entry name" value="Homeodomain-like"/>
    <property type="match status" value="1"/>
</dbReference>
<keyword evidence="3" id="KW-0804">Transcription</keyword>
<dbReference type="OrthoDB" id="8004517at2"/>